<dbReference type="GO" id="GO:0035556">
    <property type="term" value="P:intracellular signal transduction"/>
    <property type="evidence" value="ECO:0007669"/>
    <property type="project" value="TreeGrafter"/>
</dbReference>
<accession>A0A0M0JSI0</accession>
<evidence type="ECO:0000313" key="11">
    <source>
        <dbReference type="Proteomes" id="UP000037460"/>
    </source>
</evidence>
<proteinExistence type="predicted"/>
<gene>
    <name evidence="10" type="ORF">Ctob_002507</name>
</gene>
<evidence type="ECO:0000259" key="9">
    <source>
        <dbReference type="PROSITE" id="PS50222"/>
    </source>
</evidence>
<dbReference type="PROSITE" id="PS50222">
    <property type="entry name" value="EF_HAND_2"/>
    <property type="match status" value="1"/>
</dbReference>
<name>A0A0M0JSI0_9EUKA</name>
<dbReference type="EMBL" id="JWZX01002453">
    <property type="protein sequence ID" value="KOO29163.1"/>
    <property type="molecule type" value="Genomic_DNA"/>
</dbReference>
<feature type="domain" description="EF-hand" evidence="9">
    <location>
        <begin position="86"/>
        <end position="121"/>
    </location>
</feature>
<evidence type="ECO:0000256" key="1">
    <source>
        <dbReference type="ARBA" id="ARBA00022527"/>
    </source>
</evidence>
<reference evidence="11" key="1">
    <citation type="journal article" date="2015" name="PLoS Genet.">
        <title>Genome Sequence and Transcriptome Analyses of Chrysochromulina tobin: Metabolic Tools for Enhanced Algal Fitness in the Prominent Order Prymnesiales (Haptophyceae).</title>
        <authorList>
            <person name="Hovde B.T."/>
            <person name="Deodato C.R."/>
            <person name="Hunsperger H.M."/>
            <person name="Ryken S.A."/>
            <person name="Yost W."/>
            <person name="Jha R.K."/>
            <person name="Patterson J."/>
            <person name="Monnat R.J. Jr."/>
            <person name="Barlow S.B."/>
            <person name="Starkenburg S.R."/>
            <person name="Cattolico R.A."/>
        </authorList>
    </citation>
    <scope>NUCLEOTIDE SEQUENCE</scope>
    <source>
        <strain evidence="11">CCMP291</strain>
    </source>
</reference>
<keyword evidence="3 6" id="KW-0547">Nucleotide-binding</keyword>
<keyword evidence="5 6" id="KW-0067">ATP-binding</keyword>
<evidence type="ECO:0000256" key="4">
    <source>
        <dbReference type="ARBA" id="ARBA00022777"/>
    </source>
</evidence>
<feature type="region of interest" description="Disordered" evidence="7">
    <location>
        <begin position="272"/>
        <end position="295"/>
    </location>
</feature>
<dbReference type="PROSITE" id="PS00107">
    <property type="entry name" value="PROTEIN_KINASE_ATP"/>
    <property type="match status" value="1"/>
</dbReference>
<dbReference type="Proteomes" id="UP000037460">
    <property type="component" value="Unassembled WGS sequence"/>
</dbReference>
<dbReference type="SUPFAM" id="SSF56112">
    <property type="entry name" value="Protein kinase-like (PK-like)"/>
    <property type="match status" value="1"/>
</dbReference>
<keyword evidence="4 10" id="KW-0418">Kinase</keyword>
<dbReference type="FunFam" id="3.30.200.20:FF:000042">
    <property type="entry name" value="Aurora kinase A"/>
    <property type="match status" value="1"/>
</dbReference>
<dbReference type="InterPro" id="IPR000719">
    <property type="entry name" value="Prot_kinase_dom"/>
</dbReference>
<dbReference type="GO" id="GO:0005509">
    <property type="term" value="F:calcium ion binding"/>
    <property type="evidence" value="ECO:0007669"/>
    <property type="project" value="InterPro"/>
</dbReference>
<dbReference type="Pfam" id="PF00069">
    <property type="entry name" value="Pkinase"/>
    <property type="match status" value="1"/>
</dbReference>
<organism evidence="10 11">
    <name type="scientific">Chrysochromulina tobinii</name>
    <dbReference type="NCBI Taxonomy" id="1460289"/>
    <lineage>
        <taxon>Eukaryota</taxon>
        <taxon>Haptista</taxon>
        <taxon>Haptophyta</taxon>
        <taxon>Prymnesiophyceae</taxon>
        <taxon>Prymnesiales</taxon>
        <taxon>Chrysochromulinaceae</taxon>
        <taxon>Chrysochromulina</taxon>
    </lineage>
</organism>
<evidence type="ECO:0000256" key="2">
    <source>
        <dbReference type="ARBA" id="ARBA00022679"/>
    </source>
</evidence>
<dbReference type="InterPro" id="IPR002048">
    <property type="entry name" value="EF_hand_dom"/>
</dbReference>
<dbReference type="Gene3D" id="1.10.510.10">
    <property type="entry name" value="Transferase(Phosphotransferase) domain 1"/>
    <property type="match status" value="1"/>
</dbReference>
<dbReference type="GO" id="GO:0005737">
    <property type="term" value="C:cytoplasm"/>
    <property type="evidence" value="ECO:0007669"/>
    <property type="project" value="TreeGrafter"/>
</dbReference>
<dbReference type="PANTHER" id="PTHR24346">
    <property type="entry name" value="MAP/MICROTUBULE AFFINITY-REGULATING KINASE"/>
    <property type="match status" value="1"/>
</dbReference>
<dbReference type="InterPro" id="IPR011009">
    <property type="entry name" value="Kinase-like_dom_sf"/>
</dbReference>
<keyword evidence="1" id="KW-0723">Serine/threonine-protein kinase</keyword>
<dbReference type="InterPro" id="IPR017441">
    <property type="entry name" value="Protein_kinase_ATP_BS"/>
</dbReference>
<evidence type="ECO:0000256" key="3">
    <source>
        <dbReference type="ARBA" id="ARBA00022741"/>
    </source>
</evidence>
<feature type="compositionally biased region" description="Basic and acidic residues" evidence="7">
    <location>
        <begin position="282"/>
        <end position="291"/>
    </location>
</feature>
<evidence type="ECO:0000256" key="7">
    <source>
        <dbReference type="SAM" id="MobiDB-lite"/>
    </source>
</evidence>
<dbReference type="PROSITE" id="PS00108">
    <property type="entry name" value="PROTEIN_KINASE_ST"/>
    <property type="match status" value="1"/>
</dbReference>
<dbReference type="AlphaFoldDB" id="A0A0M0JSI0"/>
<keyword evidence="11" id="KW-1185">Reference proteome</keyword>
<protein>
    <submittedName>
        <fullName evidence="10">Snf1-related protein kinase</fullName>
    </submittedName>
</protein>
<dbReference type="SMART" id="SM00220">
    <property type="entry name" value="S_TKc"/>
    <property type="match status" value="1"/>
</dbReference>
<feature type="binding site" evidence="6">
    <location>
        <position position="399"/>
    </location>
    <ligand>
        <name>ATP</name>
        <dbReference type="ChEBI" id="CHEBI:30616"/>
    </ligand>
</feature>
<sequence length="729" mass="76938">MKAAGQATVDGAVFVGKMSLEGAKAVGSATVDGAVFVGKMSLDGAKAVGEGVKATGGLLVTGLEKTFELLGLAAGFQSVFGEDIDKSDAGLEAAFAKVDEGKRGKINATQMKAYLLSVYDNGLDEDTIGEMILTARNGRLSRKDSEIGLNEFKIITRAGPPKVEGGLYGAVDAGFGATVGGVKAIGEGAAILLSVEGFKAAGAATVDGAKAVGTVIVDGTKAVGSATVDGAVFVGKMSLDGAKAVGEAVKATGGLVATGLEKTFDHEAARCRSGVQAGPGESSDKSKERLNEAQSPGMLSRIWLPNLDTNCPQERVQDMGQTASSAGRPNDVEVVFLDDDIVYGDDERDVPLGREPCEGGELQFRDYYVGFWSRVLGKGSFATVKLATNRLTGHQVAVKIIKRKTRPSAAASEEELLQREIKHHNLLRHDNIVRLYTWVTTPKEFLLVMEFCTGGDMLRYINECQDLRTSEARYFFAQLLEGVAFCHSLGIGHRDLKLENLMLVDVAAERPSWEGWTLKITDFGLSDLNPIGVLSTTCCGSPLYAAPELVGIGPLEGFDASKSDMWSCGVILYAFLTSRLPFDGDDMRMLPLAKVDVQADGCAPSDGAGAPSTAAVPLVPDPELSDSLSHSDGGMMLNDFSSAGLVGAETALSPSASLRSASATSSYFQAFYEQLRAQAYATGDVASQLTQSPSYFGLTEAELKEIMAESAEESLDENYRQIMSFVEAG</sequence>
<evidence type="ECO:0000313" key="10">
    <source>
        <dbReference type="EMBL" id="KOO29163.1"/>
    </source>
</evidence>
<evidence type="ECO:0000256" key="5">
    <source>
        <dbReference type="ARBA" id="ARBA00022840"/>
    </source>
</evidence>
<evidence type="ECO:0000259" key="8">
    <source>
        <dbReference type="PROSITE" id="PS50011"/>
    </source>
</evidence>
<dbReference type="GO" id="GO:0004674">
    <property type="term" value="F:protein serine/threonine kinase activity"/>
    <property type="evidence" value="ECO:0007669"/>
    <property type="project" value="UniProtKB-KW"/>
</dbReference>
<dbReference type="OrthoDB" id="346907at2759"/>
<feature type="domain" description="Protein kinase" evidence="8">
    <location>
        <begin position="370"/>
        <end position="672"/>
    </location>
</feature>
<dbReference type="GO" id="GO:0005524">
    <property type="term" value="F:ATP binding"/>
    <property type="evidence" value="ECO:0007669"/>
    <property type="project" value="UniProtKB-UniRule"/>
</dbReference>
<dbReference type="PROSITE" id="PS50011">
    <property type="entry name" value="PROTEIN_KINASE_DOM"/>
    <property type="match status" value="1"/>
</dbReference>
<comment type="caution">
    <text evidence="10">The sequence shown here is derived from an EMBL/GenBank/DDBJ whole genome shotgun (WGS) entry which is preliminary data.</text>
</comment>
<evidence type="ECO:0000256" key="6">
    <source>
        <dbReference type="PROSITE-ProRule" id="PRU10141"/>
    </source>
</evidence>
<dbReference type="FunFam" id="1.10.510.10:FF:000571">
    <property type="entry name" value="Maternal embryonic leucine zipper kinase"/>
    <property type="match status" value="1"/>
</dbReference>
<dbReference type="PANTHER" id="PTHR24346:SF82">
    <property type="entry name" value="KP78A-RELATED"/>
    <property type="match status" value="1"/>
</dbReference>
<dbReference type="InterPro" id="IPR008271">
    <property type="entry name" value="Ser/Thr_kinase_AS"/>
</dbReference>
<keyword evidence="2" id="KW-0808">Transferase</keyword>